<dbReference type="Pfam" id="PF20152">
    <property type="entry name" value="DUF6534"/>
    <property type="match status" value="1"/>
</dbReference>
<keyword evidence="4" id="KW-1185">Reference proteome</keyword>
<keyword evidence="1" id="KW-0812">Transmembrane</keyword>
<evidence type="ECO:0000259" key="2">
    <source>
        <dbReference type="Pfam" id="PF20152"/>
    </source>
</evidence>
<keyword evidence="1" id="KW-1133">Transmembrane helix</keyword>
<comment type="caution">
    <text evidence="3">The sequence shown here is derived from an EMBL/GenBank/DDBJ whole genome shotgun (WGS) entry which is preliminary data.</text>
</comment>
<feature type="transmembrane region" description="Helical" evidence="1">
    <location>
        <begin position="20"/>
        <end position="41"/>
    </location>
</feature>
<evidence type="ECO:0000313" key="3">
    <source>
        <dbReference type="EMBL" id="KAF9460066.1"/>
    </source>
</evidence>
<evidence type="ECO:0000256" key="1">
    <source>
        <dbReference type="SAM" id="Phobius"/>
    </source>
</evidence>
<proteinExistence type="predicted"/>
<feature type="transmembrane region" description="Helical" evidence="1">
    <location>
        <begin position="210"/>
        <end position="230"/>
    </location>
</feature>
<evidence type="ECO:0000313" key="4">
    <source>
        <dbReference type="Proteomes" id="UP000807353"/>
    </source>
</evidence>
<feature type="transmembrane region" description="Helical" evidence="1">
    <location>
        <begin position="124"/>
        <end position="147"/>
    </location>
</feature>
<dbReference type="Proteomes" id="UP000807353">
    <property type="component" value="Unassembled WGS sequence"/>
</dbReference>
<feature type="transmembrane region" description="Helical" evidence="1">
    <location>
        <begin position="53"/>
        <end position="77"/>
    </location>
</feature>
<name>A0A9P5Y2D6_9AGAR</name>
<sequence length="318" mass="35855">MASELPPIPRNITVTTAPQIIGTLFNWCLYGVLSVQVYVYNLNFPDDTLRVKCLVYGTYIFEMAQTALSTADLYYWFASGYGNMIHLAGVYISPWDTPFLCGISAAVVQCFFAHRIWMLRRNYWWLSVLIVLTSMIQTAGACGAAVHGHVLGTFNRFHENLVFPASFHVWLFGDTISDILIAGSMLYIFHKSKKQEYKYTNKILTQLMRLVVETNTLTASMALLSFILYVRFPEDDLFICTTLVMGKLYSNTLLITFNNRIALRKVAVEGTTIDSIVCVRDSGGYVGSGRGALVFNNLDSVTTNMFDLSTDRYKPQDC</sequence>
<accession>A0A9P5Y2D6</accession>
<dbReference type="PANTHER" id="PTHR40465">
    <property type="entry name" value="CHROMOSOME 1, WHOLE GENOME SHOTGUN SEQUENCE"/>
    <property type="match status" value="1"/>
</dbReference>
<gene>
    <name evidence="3" type="ORF">BDZ94DRAFT_1311841</name>
</gene>
<feature type="domain" description="DUF6534" evidence="2">
    <location>
        <begin position="175"/>
        <end position="260"/>
    </location>
</feature>
<dbReference type="OrthoDB" id="2953893at2759"/>
<dbReference type="AlphaFoldDB" id="A0A9P5Y2D6"/>
<dbReference type="InterPro" id="IPR045339">
    <property type="entry name" value="DUF6534"/>
</dbReference>
<dbReference type="PANTHER" id="PTHR40465:SF1">
    <property type="entry name" value="DUF6534 DOMAIN-CONTAINING PROTEIN"/>
    <property type="match status" value="1"/>
</dbReference>
<reference evidence="3" key="1">
    <citation type="submission" date="2020-11" db="EMBL/GenBank/DDBJ databases">
        <authorList>
            <consortium name="DOE Joint Genome Institute"/>
            <person name="Ahrendt S."/>
            <person name="Riley R."/>
            <person name="Andreopoulos W."/>
            <person name="Labutti K."/>
            <person name="Pangilinan J."/>
            <person name="Ruiz-Duenas F.J."/>
            <person name="Barrasa J.M."/>
            <person name="Sanchez-Garcia M."/>
            <person name="Camarero S."/>
            <person name="Miyauchi S."/>
            <person name="Serrano A."/>
            <person name="Linde D."/>
            <person name="Babiker R."/>
            <person name="Drula E."/>
            <person name="Ayuso-Fernandez I."/>
            <person name="Pacheco R."/>
            <person name="Padilla G."/>
            <person name="Ferreira P."/>
            <person name="Barriuso J."/>
            <person name="Kellner H."/>
            <person name="Castanera R."/>
            <person name="Alfaro M."/>
            <person name="Ramirez L."/>
            <person name="Pisabarro A.G."/>
            <person name="Kuo A."/>
            <person name="Tritt A."/>
            <person name="Lipzen A."/>
            <person name="He G."/>
            <person name="Yan M."/>
            <person name="Ng V."/>
            <person name="Cullen D."/>
            <person name="Martin F."/>
            <person name="Rosso M.-N."/>
            <person name="Henrissat B."/>
            <person name="Hibbett D."/>
            <person name="Martinez A.T."/>
            <person name="Grigoriev I.V."/>
        </authorList>
    </citation>
    <scope>NUCLEOTIDE SEQUENCE</scope>
    <source>
        <strain evidence="3">CBS 247.69</strain>
    </source>
</reference>
<feature type="transmembrane region" description="Helical" evidence="1">
    <location>
        <begin position="167"/>
        <end position="189"/>
    </location>
</feature>
<keyword evidence="1" id="KW-0472">Membrane</keyword>
<organism evidence="3 4">
    <name type="scientific">Collybia nuda</name>
    <dbReference type="NCBI Taxonomy" id="64659"/>
    <lineage>
        <taxon>Eukaryota</taxon>
        <taxon>Fungi</taxon>
        <taxon>Dikarya</taxon>
        <taxon>Basidiomycota</taxon>
        <taxon>Agaricomycotina</taxon>
        <taxon>Agaricomycetes</taxon>
        <taxon>Agaricomycetidae</taxon>
        <taxon>Agaricales</taxon>
        <taxon>Tricholomatineae</taxon>
        <taxon>Clitocybaceae</taxon>
        <taxon>Collybia</taxon>
    </lineage>
</organism>
<protein>
    <recommendedName>
        <fullName evidence="2">DUF6534 domain-containing protein</fullName>
    </recommendedName>
</protein>
<feature type="transmembrane region" description="Helical" evidence="1">
    <location>
        <begin position="236"/>
        <end position="257"/>
    </location>
</feature>
<dbReference type="EMBL" id="MU150305">
    <property type="protein sequence ID" value="KAF9460066.1"/>
    <property type="molecule type" value="Genomic_DNA"/>
</dbReference>
<feature type="transmembrane region" description="Helical" evidence="1">
    <location>
        <begin position="97"/>
        <end position="117"/>
    </location>
</feature>